<dbReference type="GO" id="GO:0005763">
    <property type="term" value="C:mitochondrial small ribosomal subunit"/>
    <property type="evidence" value="ECO:0007669"/>
    <property type="project" value="TreeGrafter"/>
</dbReference>
<sequence length="649" mass="71857">MLRKSFLSPLRTGNRVSSQRIASPAQFSSPGSRTYAAPKSSLNLDPSYQALLNDINIALNGSRASPPAHRELEVVQESLGNVAQEQSIQDWMPMEMPLEPTIEDYEDPEHRKSPAALYGSKQISMVVLPEELKAAVNLLISDEATPVLRSDSTRLFKNSGGEQGQGEWDTMYNTNYSSREQTLKHAVRDGMAFATVALPAHYSAIMSVLLHIKLRLEPTWEVNKIIDWGAGTGSGLWASAYSFQDQNSSDSEAAHDATVAGSSIKSYIGIEKRVGLVSIGKRLIAHTPKSGLNVAWKKSFREEDKVLREEGSKTVALSAFALTSLSNTMAQKTLVQEMWESGAHTIVLIDHNTQKGFQAVAQAREYLLRLGKDEVEDPETAKSDIIGSHVLAPCPHDHKCPLLKSGGASLTCGFLQRLQRPPFMRQTKQTGVGHEDIGYSYAVIRRGPRPSPVNTSVGRVGAIGKRAMEVSRFANEEMRELEVEVDETGAVLTTAAEMPTTEAIVDVDELEEPSGLQAALRKEAYNWPRLVFPPLKKPGHIILDSCTKEGKIMRVTIPKSQGKQPFYDARKSSWGDIFPHMPKNTPLERQQPRMKRGNRGVGGDIGKRKDSFKVREKQSYGEIALSVREKKKQSKQQFARTRGDKVWQD</sequence>
<reference evidence="9 10" key="1">
    <citation type="journal article" date="2018" name="Evol. Lett.">
        <title>Horizontal gene cluster transfer increased hallucinogenic mushroom diversity.</title>
        <authorList>
            <person name="Reynolds H.T."/>
            <person name="Vijayakumar V."/>
            <person name="Gluck-Thaler E."/>
            <person name="Korotkin H.B."/>
            <person name="Matheny P.B."/>
            <person name="Slot J.C."/>
        </authorList>
    </citation>
    <scope>NUCLEOTIDE SEQUENCE [LARGE SCALE GENOMIC DNA]</scope>
    <source>
        <strain evidence="9 10">2631</strain>
    </source>
</reference>
<dbReference type="GO" id="GO:0008168">
    <property type="term" value="F:methyltransferase activity"/>
    <property type="evidence" value="ECO:0007669"/>
    <property type="project" value="InterPro"/>
</dbReference>
<evidence type="ECO:0000256" key="2">
    <source>
        <dbReference type="ARBA" id="ARBA00022723"/>
    </source>
</evidence>
<feature type="compositionally biased region" description="Polar residues" evidence="8">
    <location>
        <begin position="14"/>
        <end position="32"/>
    </location>
</feature>
<organism evidence="9 10">
    <name type="scientific">Psilocybe cyanescens</name>
    <dbReference type="NCBI Taxonomy" id="93625"/>
    <lineage>
        <taxon>Eukaryota</taxon>
        <taxon>Fungi</taxon>
        <taxon>Dikarya</taxon>
        <taxon>Basidiomycota</taxon>
        <taxon>Agaricomycotina</taxon>
        <taxon>Agaricomycetes</taxon>
        <taxon>Agaricomycetidae</taxon>
        <taxon>Agaricales</taxon>
        <taxon>Agaricineae</taxon>
        <taxon>Strophariaceae</taxon>
        <taxon>Psilocybe</taxon>
    </lineage>
</organism>
<dbReference type="STRING" id="93625.A0A409WEP7"/>
<dbReference type="GO" id="GO:0006412">
    <property type="term" value="P:translation"/>
    <property type="evidence" value="ECO:0007669"/>
    <property type="project" value="InterPro"/>
</dbReference>
<dbReference type="PANTHER" id="PTHR13184">
    <property type="entry name" value="37S RIBOSOMAL PROTEIN S22"/>
    <property type="match status" value="1"/>
</dbReference>
<dbReference type="GO" id="GO:0051536">
    <property type="term" value="F:iron-sulfur cluster binding"/>
    <property type="evidence" value="ECO:0007669"/>
    <property type="project" value="UniProtKB-KW"/>
</dbReference>
<comment type="function">
    <text evidence="7">Mitochondrial ribosome (mitoribosome) assembly factor. Binds at the interface of the head and body domains of the mitochondrial small ribosomal subunit (mt-SSU), occluding the mRNA channel and preventing compaction of the head domain towards the body. Probable inactive methyltransferase: retains the characteristic folding and ability to bind S-adenosyl-L-methionine, but it probably lost its methyltransferase activity.</text>
</comment>
<evidence type="ECO:0000313" key="9">
    <source>
        <dbReference type="EMBL" id="PPQ76992.1"/>
    </source>
</evidence>
<feature type="region of interest" description="Disordered" evidence="8">
    <location>
        <begin position="573"/>
        <end position="613"/>
    </location>
</feature>
<keyword evidence="3" id="KW-0809">Transit peptide</keyword>
<evidence type="ECO:0008006" key="11">
    <source>
        <dbReference type="Google" id="ProtNLM"/>
    </source>
</evidence>
<keyword evidence="5" id="KW-0411">Iron-sulfur</keyword>
<proteinExistence type="predicted"/>
<evidence type="ECO:0000256" key="8">
    <source>
        <dbReference type="SAM" id="MobiDB-lite"/>
    </source>
</evidence>
<dbReference type="OrthoDB" id="421327at2759"/>
<feature type="region of interest" description="Disordered" evidence="8">
    <location>
        <begin position="625"/>
        <end position="649"/>
    </location>
</feature>
<keyword evidence="10" id="KW-1185">Reference proteome</keyword>
<keyword evidence="2" id="KW-0479">Metal-binding</keyword>
<evidence type="ECO:0000256" key="3">
    <source>
        <dbReference type="ARBA" id="ARBA00022946"/>
    </source>
</evidence>
<keyword evidence="6" id="KW-0496">Mitochondrion</keyword>
<dbReference type="GO" id="GO:0003735">
    <property type="term" value="F:structural constituent of ribosome"/>
    <property type="evidence" value="ECO:0007669"/>
    <property type="project" value="TreeGrafter"/>
</dbReference>
<keyword evidence="4" id="KW-0408">Iron</keyword>
<evidence type="ECO:0000256" key="4">
    <source>
        <dbReference type="ARBA" id="ARBA00023004"/>
    </source>
</evidence>
<gene>
    <name evidence="9" type="ORF">CVT25_014809</name>
</gene>
<comment type="subcellular location">
    <subcellularLocation>
        <location evidence="1">Mitochondrion</location>
    </subcellularLocation>
</comment>
<accession>A0A409WEP7</accession>
<evidence type="ECO:0000256" key="7">
    <source>
        <dbReference type="ARBA" id="ARBA00045681"/>
    </source>
</evidence>
<dbReference type="AlphaFoldDB" id="A0A409WEP7"/>
<evidence type="ECO:0000256" key="5">
    <source>
        <dbReference type="ARBA" id="ARBA00023014"/>
    </source>
</evidence>
<dbReference type="GO" id="GO:0046872">
    <property type="term" value="F:metal ion binding"/>
    <property type="evidence" value="ECO:0007669"/>
    <property type="project" value="UniProtKB-KW"/>
</dbReference>
<dbReference type="InParanoid" id="A0A409WEP7"/>
<feature type="region of interest" description="Disordered" evidence="8">
    <location>
        <begin position="1"/>
        <end position="34"/>
    </location>
</feature>
<name>A0A409WEP7_PSICY</name>
<dbReference type="InterPro" id="IPR052571">
    <property type="entry name" value="Mt_RNA_Methyltransferase"/>
</dbReference>
<dbReference type="EMBL" id="NHYD01003445">
    <property type="protein sequence ID" value="PPQ76992.1"/>
    <property type="molecule type" value="Genomic_DNA"/>
</dbReference>
<dbReference type="InterPro" id="IPR015324">
    <property type="entry name" value="Ribosomal_Rsm22-like"/>
</dbReference>
<protein>
    <recommendedName>
        <fullName evidence="11">Rsm22-domain-containing protein</fullName>
    </recommendedName>
</protein>
<evidence type="ECO:0000313" key="10">
    <source>
        <dbReference type="Proteomes" id="UP000283269"/>
    </source>
</evidence>
<evidence type="ECO:0000256" key="1">
    <source>
        <dbReference type="ARBA" id="ARBA00004173"/>
    </source>
</evidence>
<comment type="caution">
    <text evidence="9">The sequence shown here is derived from an EMBL/GenBank/DDBJ whole genome shotgun (WGS) entry which is preliminary data.</text>
</comment>
<dbReference type="PANTHER" id="PTHR13184:SF5">
    <property type="entry name" value="METHYLTRANSFERASE-LIKE PROTEIN 17, MITOCHONDRIAL"/>
    <property type="match status" value="1"/>
</dbReference>
<evidence type="ECO:0000256" key="6">
    <source>
        <dbReference type="ARBA" id="ARBA00023128"/>
    </source>
</evidence>
<dbReference type="Pfam" id="PF09243">
    <property type="entry name" value="Rsm22"/>
    <property type="match status" value="1"/>
</dbReference>
<dbReference type="Proteomes" id="UP000283269">
    <property type="component" value="Unassembled WGS sequence"/>
</dbReference>